<accession>A0A5C6B712</accession>
<dbReference type="EMBL" id="SJPN01000001">
    <property type="protein sequence ID" value="TWU07768.1"/>
    <property type="molecule type" value="Genomic_DNA"/>
</dbReference>
<sequence length="42" mass="4787">MFQIGSALEQPVDFVPAQHGGQFLRLTAGWDDDYMEKVVFSR</sequence>
<reference evidence="1 2" key="1">
    <citation type="submission" date="2019-02" db="EMBL/GenBank/DDBJ databases">
        <title>Deep-cultivation of Planctomycetes and their phenomic and genomic characterization uncovers novel biology.</title>
        <authorList>
            <person name="Wiegand S."/>
            <person name="Jogler M."/>
            <person name="Boedeker C."/>
            <person name="Pinto D."/>
            <person name="Vollmers J."/>
            <person name="Rivas-Marin E."/>
            <person name="Kohn T."/>
            <person name="Peeters S.H."/>
            <person name="Heuer A."/>
            <person name="Rast P."/>
            <person name="Oberbeckmann S."/>
            <person name="Bunk B."/>
            <person name="Jeske O."/>
            <person name="Meyerdierks A."/>
            <person name="Storesund J.E."/>
            <person name="Kallscheuer N."/>
            <person name="Luecker S."/>
            <person name="Lage O.M."/>
            <person name="Pohl T."/>
            <person name="Merkel B.J."/>
            <person name="Hornburger P."/>
            <person name="Mueller R.-W."/>
            <person name="Bruemmer F."/>
            <person name="Labrenz M."/>
            <person name="Spormann A.M."/>
            <person name="Op Den Camp H."/>
            <person name="Overmann J."/>
            <person name="Amann R."/>
            <person name="Jetten M.S.M."/>
            <person name="Mascher T."/>
            <person name="Medema M.H."/>
            <person name="Devos D.P."/>
            <person name="Kaster A.-K."/>
            <person name="Ovreas L."/>
            <person name="Rohde M."/>
            <person name="Galperin M.Y."/>
            <person name="Jogler C."/>
        </authorList>
    </citation>
    <scope>NUCLEOTIDE SEQUENCE [LARGE SCALE GENOMIC DNA]</scope>
    <source>
        <strain evidence="1 2">Pla52n</strain>
    </source>
</reference>
<comment type="caution">
    <text evidence="1">The sequence shown here is derived from an EMBL/GenBank/DDBJ whole genome shotgun (WGS) entry which is preliminary data.</text>
</comment>
<name>A0A5C6B712_9BACT</name>
<protein>
    <submittedName>
        <fullName evidence="1">Uncharacterized protein</fullName>
    </submittedName>
</protein>
<keyword evidence="2" id="KW-1185">Reference proteome</keyword>
<evidence type="ECO:0000313" key="1">
    <source>
        <dbReference type="EMBL" id="TWU07768.1"/>
    </source>
</evidence>
<dbReference type="Proteomes" id="UP000320176">
    <property type="component" value="Unassembled WGS sequence"/>
</dbReference>
<organism evidence="1 2">
    <name type="scientific">Stieleria varia</name>
    <dbReference type="NCBI Taxonomy" id="2528005"/>
    <lineage>
        <taxon>Bacteria</taxon>
        <taxon>Pseudomonadati</taxon>
        <taxon>Planctomycetota</taxon>
        <taxon>Planctomycetia</taxon>
        <taxon>Pirellulales</taxon>
        <taxon>Pirellulaceae</taxon>
        <taxon>Stieleria</taxon>
    </lineage>
</organism>
<gene>
    <name evidence="1" type="ORF">Pla52n_03420</name>
</gene>
<evidence type="ECO:0000313" key="2">
    <source>
        <dbReference type="Proteomes" id="UP000320176"/>
    </source>
</evidence>
<dbReference type="AlphaFoldDB" id="A0A5C6B712"/>
<proteinExistence type="predicted"/>